<sequence>MLRVAIARSVPVVRAAVVRSGVSRSPVLSFGIRYNSSKPLTPEQHAARRAILDARDSLQKDWTAPVISYEAVKQKSQQPSEDAYLIDVREPDEVVSGMIPSAVNLPLSVLSGSLQLPEEQFVKKFGFKRPSKDQEIVFYCRSGKRSASAGDVAKRNGYSNILNYEGSWLDWASREGKTAA</sequence>
<keyword evidence="2" id="KW-1185">Reference proteome</keyword>
<accession>A0ACB8THF5</accession>
<dbReference type="Proteomes" id="UP000814140">
    <property type="component" value="Unassembled WGS sequence"/>
</dbReference>
<protein>
    <submittedName>
        <fullName evidence="1">Endoplasmic reticulum protein</fullName>
    </submittedName>
</protein>
<reference evidence="1" key="2">
    <citation type="journal article" date="2022" name="New Phytol.">
        <title>Evolutionary transition to the ectomycorrhizal habit in the genomes of a hyperdiverse lineage of mushroom-forming fungi.</title>
        <authorList>
            <person name="Looney B."/>
            <person name="Miyauchi S."/>
            <person name="Morin E."/>
            <person name="Drula E."/>
            <person name="Courty P.E."/>
            <person name="Kohler A."/>
            <person name="Kuo A."/>
            <person name="LaButti K."/>
            <person name="Pangilinan J."/>
            <person name="Lipzen A."/>
            <person name="Riley R."/>
            <person name="Andreopoulos W."/>
            <person name="He G."/>
            <person name="Johnson J."/>
            <person name="Nolan M."/>
            <person name="Tritt A."/>
            <person name="Barry K.W."/>
            <person name="Grigoriev I.V."/>
            <person name="Nagy L.G."/>
            <person name="Hibbett D."/>
            <person name="Henrissat B."/>
            <person name="Matheny P.B."/>
            <person name="Labbe J."/>
            <person name="Martin F.M."/>
        </authorList>
    </citation>
    <scope>NUCLEOTIDE SEQUENCE</scope>
    <source>
        <strain evidence="1">HHB10654</strain>
    </source>
</reference>
<organism evidence="1 2">
    <name type="scientific">Artomyces pyxidatus</name>
    <dbReference type="NCBI Taxonomy" id="48021"/>
    <lineage>
        <taxon>Eukaryota</taxon>
        <taxon>Fungi</taxon>
        <taxon>Dikarya</taxon>
        <taxon>Basidiomycota</taxon>
        <taxon>Agaricomycotina</taxon>
        <taxon>Agaricomycetes</taxon>
        <taxon>Russulales</taxon>
        <taxon>Auriscalpiaceae</taxon>
        <taxon>Artomyces</taxon>
    </lineage>
</organism>
<reference evidence="1" key="1">
    <citation type="submission" date="2021-03" db="EMBL/GenBank/DDBJ databases">
        <authorList>
            <consortium name="DOE Joint Genome Institute"/>
            <person name="Ahrendt S."/>
            <person name="Looney B.P."/>
            <person name="Miyauchi S."/>
            <person name="Morin E."/>
            <person name="Drula E."/>
            <person name="Courty P.E."/>
            <person name="Chicoki N."/>
            <person name="Fauchery L."/>
            <person name="Kohler A."/>
            <person name="Kuo A."/>
            <person name="Labutti K."/>
            <person name="Pangilinan J."/>
            <person name="Lipzen A."/>
            <person name="Riley R."/>
            <person name="Andreopoulos W."/>
            <person name="He G."/>
            <person name="Johnson J."/>
            <person name="Barry K.W."/>
            <person name="Grigoriev I.V."/>
            <person name="Nagy L."/>
            <person name="Hibbett D."/>
            <person name="Henrissat B."/>
            <person name="Matheny P.B."/>
            <person name="Labbe J."/>
            <person name="Martin F."/>
        </authorList>
    </citation>
    <scope>NUCLEOTIDE SEQUENCE</scope>
    <source>
        <strain evidence="1">HHB10654</strain>
    </source>
</reference>
<evidence type="ECO:0000313" key="1">
    <source>
        <dbReference type="EMBL" id="KAI0067878.1"/>
    </source>
</evidence>
<dbReference type="EMBL" id="MU277189">
    <property type="protein sequence ID" value="KAI0067878.1"/>
    <property type="molecule type" value="Genomic_DNA"/>
</dbReference>
<name>A0ACB8THF5_9AGAM</name>
<gene>
    <name evidence="1" type="ORF">BV25DRAFT_1911742</name>
</gene>
<evidence type="ECO:0000313" key="2">
    <source>
        <dbReference type="Proteomes" id="UP000814140"/>
    </source>
</evidence>
<comment type="caution">
    <text evidence="1">The sequence shown here is derived from an EMBL/GenBank/DDBJ whole genome shotgun (WGS) entry which is preliminary data.</text>
</comment>
<proteinExistence type="predicted"/>